<protein>
    <submittedName>
        <fullName evidence="3">Putative membrane protein</fullName>
    </submittedName>
</protein>
<reference evidence="3 4" key="1">
    <citation type="journal article" date="2010" name="BMC Genomics">
        <title>Complete genome sequence and lifestyle of black-pigmented Corynebacterium aurimucosum ATCC 700975 (formerly C. nigricans CN-1) isolated from a vaginal swab of a woman with spontaneous abortion.</title>
        <authorList>
            <person name="Trost E."/>
            <person name="Gotker S."/>
            <person name="Schneider J."/>
            <person name="Schneiker-Bekel S."/>
            <person name="Szczepanowski R."/>
            <person name="Tilker A."/>
            <person name="Viehoever P."/>
            <person name="Arnold W."/>
            <person name="Bekel T."/>
            <person name="Blom J."/>
            <person name="Gartemann K.H."/>
            <person name="Linke B."/>
            <person name="Goesmann A."/>
            <person name="Puhler A."/>
            <person name="Shukla S.K."/>
            <person name="Tauch A."/>
        </authorList>
    </citation>
    <scope>NUCLEOTIDE SEQUENCE [LARGE SCALE GENOMIC DNA]</scope>
    <source>
        <strain evidence="4">ATCC 700975 / DSM 44827 / CIP 107346 / CN-1</strain>
    </source>
</reference>
<gene>
    <name evidence="3" type="ordered locus">cauri_1907</name>
</gene>
<dbReference type="STRING" id="548476.cauri_1907"/>
<evidence type="ECO:0000256" key="1">
    <source>
        <dbReference type="SAM" id="Coils"/>
    </source>
</evidence>
<keyword evidence="1" id="KW-0175">Coiled coil</keyword>
<sequence>MVPPELLDRLPNDGAWGIFVTVVLAIWIGVKTLAKADTDKMEQSFGWFGHKASQVVRWFRDKERRQIEHEQRLEDARVRVFEDKIKSLEGMIKRDRQWYEEQLHVERERNEAETQRLEQRIEDVVEERRVVEKWMEYAMQWASDVYSLAVQHSWNPTITPLMSFSVWRKTMQSDVD</sequence>
<dbReference type="Proteomes" id="UP000002077">
    <property type="component" value="Chromosome"/>
</dbReference>
<keyword evidence="4" id="KW-1185">Reference proteome</keyword>
<evidence type="ECO:0000256" key="2">
    <source>
        <dbReference type="SAM" id="Phobius"/>
    </source>
</evidence>
<name>C3PI46_CORA7</name>
<dbReference type="EMBL" id="CP001601">
    <property type="protein sequence ID" value="ACP33500.1"/>
    <property type="molecule type" value="Genomic_DNA"/>
</dbReference>
<proteinExistence type="predicted"/>
<keyword evidence="2" id="KW-0472">Membrane</keyword>
<organism evidence="3 4">
    <name type="scientific">Corynebacterium aurimucosum (strain ATCC 700975 / DSM 44827 / CIP 107346 / CN-1)</name>
    <name type="common">Corynebacterium nigricans</name>
    <dbReference type="NCBI Taxonomy" id="548476"/>
    <lineage>
        <taxon>Bacteria</taxon>
        <taxon>Bacillati</taxon>
        <taxon>Actinomycetota</taxon>
        <taxon>Actinomycetes</taxon>
        <taxon>Mycobacteriales</taxon>
        <taxon>Corynebacteriaceae</taxon>
        <taxon>Corynebacterium</taxon>
    </lineage>
</organism>
<keyword evidence="2" id="KW-1133">Transmembrane helix</keyword>
<feature type="transmembrane region" description="Helical" evidence="2">
    <location>
        <begin position="15"/>
        <end position="34"/>
    </location>
</feature>
<dbReference type="AlphaFoldDB" id="C3PI46"/>
<dbReference type="RefSeq" id="WP_012715220.1">
    <property type="nucleotide sequence ID" value="NZ_ACLH01000094.1"/>
</dbReference>
<accession>C3PI46</accession>
<feature type="coiled-coil region" evidence="1">
    <location>
        <begin position="100"/>
        <end position="127"/>
    </location>
</feature>
<dbReference type="KEGG" id="car:cauri_1907"/>
<evidence type="ECO:0000313" key="4">
    <source>
        <dbReference type="Proteomes" id="UP000002077"/>
    </source>
</evidence>
<keyword evidence="2" id="KW-0812">Transmembrane</keyword>
<evidence type="ECO:0000313" key="3">
    <source>
        <dbReference type="EMBL" id="ACP33500.1"/>
    </source>
</evidence>
<dbReference type="HOGENOM" id="CLU_1522677_0_0_11"/>